<dbReference type="InterPro" id="IPR011990">
    <property type="entry name" value="TPR-like_helical_dom_sf"/>
</dbReference>
<dbReference type="GeneID" id="75914079"/>
<evidence type="ECO:0000313" key="2">
    <source>
        <dbReference type="EMBL" id="KAI8580070.1"/>
    </source>
</evidence>
<organism evidence="2 3">
    <name type="scientific">Umbelopsis ramanniana AG</name>
    <dbReference type="NCBI Taxonomy" id="1314678"/>
    <lineage>
        <taxon>Eukaryota</taxon>
        <taxon>Fungi</taxon>
        <taxon>Fungi incertae sedis</taxon>
        <taxon>Mucoromycota</taxon>
        <taxon>Mucoromycotina</taxon>
        <taxon>Umbelopsidomycetes</taxon>
        <taxon>Umbelopsidales</taxon>
        <taxon>Umbelopsidaceae</taxon>
        <taxon>Umbelopsis</taxon>
    </lineage>
</organism>
<feature type="region of interest" description="Disordered" evidence="1">
    <location>
        <begin position="1"/>
        <end position="35"/>
    </location>
</feature>
<feature type="region of interest" description="Disordered" evidence="1">
    <location>
        <begin position="376"/>
        <end position="401"/>
    </location>
</feature>
<name>A0AAD5EBV4_UMBRA</name>
<comment type="caution">
    <text evidence="2">The sequence shown here is derived from an EMBL/GenBank/DDBJ whole genome shotgun (WGS) entry which is preliminary data.</text>
</comment>
<protein>
    <submittedName>
        <fullName evidence="2">Uncharacterized protein</fullName>
    </submittedName>
</protein>
<reference evidence="2" key="2">
    <citation type="journal article" date="2022" name="Proc. Natl. Acad. Sci. U.S.A.">
        <title>Diploid-dominant life cycles characterize the early evolution of Fungi.</title>
        <authorList>
            <person name="Amses K.R."/>
            <person name="Simmons D.R."/>
            <person name="Longcore J.E."/>
            <person name="Mondo S.J."/>
            <person name="Seto K."/>
            <person name="Jeronimo G.H."/>
            <person name="Bonds A.E."/>
            <person name="Quandt C.A."/>
            <person name="Davis W.J."/>
            <person name="Chang Y."/>
            <person name="Federici B.A."/>
            <person name="Kuo A."/>
            <person name="LaButti K."/>
            <person name="Pangilinan J."/>
            <person name="Andreopoulos W."/>
            <person name="Tritt A."/>
            <person name="Riley R."/>
            <person name="Hundley H."/>
            <person name="Johnson J."/>
            <person name="Lipzen A."/>
            <person name="Barry K."/>
            <person name="Lang B.F."/>
            <person name="Cuomo C.A."/>
            <person name="Buchler N.E."/>
            <person name="Grigoriev I.V."/>
            <person name="Spatafora J.W."/>
            <person name="Stajich J.E."/>
            <person name="James T.Y."/>
        </authorList>
    </citation>
    <scope>NUCLEOTIDE SEQUENCE</scope>
    <source>
        <strain evidence="2">AG</strain>
    </source>
</reference>
<evidence type="ECO:0000256" key="1">
    <source>
        <dbReference type="SAM" id="MobiDB-lite"/>
    </source>
</evidence>
<feature type="compositionally biased region" description="Acidic residues" evidence="1">
    <location>
        <begin position="378"/>
        <end position="401"/>
    </location>
</feature>
<dbReference type="EMBL" id="MU620915">
    <property type="protein sequence ID" value="KAI8580070.1"/>
    <property type="molecule type" value="Genomic_DNA"/>
</dbReference>
<reference evidence="2" key="1">
    <citation type="submission" date="2021-06" db="EMBL/GenBank/DDBJ databases">
        <authorList>
            <consortium name="DOE Joint Genome Institute"/>
            <person name="Mondo S.J."/>
            <person name="Amses K.R."/>
            <person name="Simmons D.R."/>
            <person name="Longcore J.E."/>
            <person name="Seto K."/>
            <person name="Alves G.H."/>
            <person name="Bonds A.E."/>
            <person name="Quandt C.A."/>
            <person name="Davis W.J."/>
            <person name="Chang Y."/>
            <person name="Letcher P.M."/>
            <person name="Powell M.J."/>
            <person name="Kuo A."/>
            <person name="Labutti K."/>
            <person name="Pangilinan J."/>
            <person name="Andreopoulos W."/>
            <person name="Tritt A."/>
            <person name="Riley R."/>
            <person name="Hundley H."/>
            <person name="Johnson J."/>
            <person name="Lipzen A."/>
            <person name="Barry K."/>
            <person name="Berbee M.L."/>
            <person name="Buchler N.E."/>
            <person name="Grigoriev I.V."/>
            <person name="Spatafora J.W."/>
            <person name="Stajich J.E."/>
            <person name="James T.Y."/>
        </authorList>
    </citation>
    <scope>NUCLEOTIDE SEQUENCE</scope>
    <source>
        <strain evidence="2">AG</strain>
    </source>
</reference>
<dbReference type="RefSeq" id="XP_051445074.1">
    <property type="nucleotide sequence ID" value="XM_051588734.1"/>
</dbReference>
<dbReference type="Gene3D" id="1.25.40.10">
    <property type="entry name" value="Tetratricopeptide repeat domain"/>
    <property type="match status" value="1"/>
</dbReference>
<accession>A0AAD5EBV4</accession>
<dbReference type="Proteomes" id="UP001206595">
    <property type="component" value="Unassembled WGS sequence"/>
</dbReference>
<sequence length="401" mass="44953">MKRTVESLVNESGSSKRIKVVKSDSQNHAPDCSDPDCDGCDVGEIELTFTNEDGTPADKPTALELFRMAMSEAASEGSKANENGMAKRIFDMALEAYDKEKDQDQLGYAQCLIEFGRYFDVLESVKEGVEVLRGLEKSNSVEGSKLTKTELYIAKGRGILVQLQMERAKKIEIFEEINGENESDEEEEIDPSLLKKLEVSKQERKLVDEAVACFDIVLSGKDHDEGHEKQALLCCNDLRQYGEQLDMPFHVDIVRIVLKPALTYLQTVKDLDSNAFALKILGSCLFYQARADPQGDGVQAQIETALEKLNKAKSANSEDQDLEVVELIGHCKMLLSTLLTEEDDILEQYQEAIDCFKLVLEQSDEPNHKLAEMVQLLDGEDDDEIEEDEDEQDEDDEDNSS</sequence>
<evidence type="ECO:0000313" key="3">
    <source>
        <dbReference type="Proteomes" id="UP001206595"/>
    </source>
</evidence>
<dbReference type="AlphaFoldDB" id="A0AAD5EBV4"/>
<gene>
    <name evidence="2" type="ORF">K450DRAFT_239246</name>
</gene>
<keyword evidence="3" id="KW-1185">Reference proteome</keyword>
<proteinExistence type="predicted"/>